<feature type="non-terminal residue" evidence="2">
    <location>
        <position position="243"/>
    </location>
</feature>
<feature type="transmembrane region" description="Helical" evidence="1">
    <location>
        <begin position="49"/>
        <end position="70"/>
    </location>
</feature>
<evidence type="ECO:0000313" key="2">
    <source>
        <dbReference type="EMBL" id="GAH11752.1"/>
    </source>
</evidence>
<organism evidence="2">
    <name type="scientific">marine sediment metagenome</name>
    <dbReference type="NCBI Taxonomy" id="412755"/>
    <lineage>
        <taxon>unclassified sequences</taxon>
        <taxon>metagenomes</taxon>
        <taxon>ecological metagenomes</taxon>
    </lineage>
</organism>
<reference evidence="2" key="1">
    <citation type="journal article" date="2014" name="Front. Microbiol.">
        <title>High frequency of phylogenetically diverse reductive dehalogenase-homologous genes in deep subseafloor sedimentary metagenomes.</title>
        <authorList>
            <person name="Kawai M."/>
            <person name="Futagami T."/>
            <person name="Toyoda A."/>
            <person name="Takaki Y."/>
            <person name="Nishi S."/>
            <person name="Hori S."/>
            <person name="Arai W."/>
            <person name="Tsubouchi T."/>
            <person name="Morono Y."/>
            <person name="Uchiyama I."/>
            <person name="Ito T."/>
            <person name="Fujiyama A."/>
            <person name="Inagaki F."/>
            <person name="Takami H."/>
        </authorList>
    </citation>
    <scope>NUCLEOTIDE SEQUENCE</scope>
    <source>
        <strain evidence="2">Expedition CK06-06</strain>
    </source>
</reference>
<accession>X1CV98</accession>
<gene>
    <name evidence="2" type="ORF">S01H4_56161</name>
</gene>
<feature type="transmembrane region" description="Helical" evidence="1">
    <location>
        <begin position="220"/>
        <end position="240"/>
    </location>
</feature>
<name>X1CV98_9ZZZZ</name>
<evidence type="ECO:0008006" key="3">
    <source>
        <dbReference type="Google" id="ProtNLM"/>
    </source>
</evidence>
<dbReference type="AlphaFoldDB" id="X1CV98"/>
<keyword evidence="1" id="KW-0472">Membrane</keyword>
<keyword evidence="1" id="KW-1133">Transmembrane helix</keyword>
<comment type="caution">
    <text evidence="2">The sequence shown here is derived from an EMBL/GenBank/DDBJ whole genome shotgun (WGS) entry which is preliminary data.</text>
</comment>
<evidence type="ECO:0000256" key="1">
    <source>
        <dbReference type="SAM" id="Phobius"/>
    </source>
</evidence>
<proteinExistence type="predicted"/>
<protein>
    <recommendedName>
        <fullName evidence="3">Type II secretion system protein GspF domain-containing protein</fullName>
    </recommendedName>
</protein>
<keyword evidence="1" id="KW-0812">Transmembrane</keyword>
<sequence>LPFIFQYTPLPEFIGLQKDYTFTELGLGFFGDGNFFGFTDTDTGVKGPLGIGALILSMFIPLGIALFFSISFKARTKELIVERKNTKQLELEFNNSLFQVGNRIGNGVPPELVFGKIAESSKGLKTENFFRRVDYNIRQMGMDVKKAIFDPRRGALIYYPSELIAISMRILVESAKKGLKIAAISMMSISEYIKNINKITSRLRDMLAEIVSDMKSNMSFLAPLLSGVVVGLAAMITEILTKL</sequence>
<dbReference type="EMBL" id="BART01032512">
    <property type="protein sequence ID" value="GAH11752.1"/>
    <property type="molecule type" value="Genomic_DNA"/>
</dbReference>
<feature type="non-terminal residue" evidence="2">
    <location>
        <position position="1"/>
    </location>
</feature>